<keyword evidence="10" id="KW-1185">Reference proteome</keyword>
<protein>
    <submittedName>
        <fullName evidence="9">BMP family ABC transporter substrate-binding protein</fullName>
    </submittedName>
</protein>
<evidence type="ECO:0000259" key="8">
    <source>
        <dbReference type="Pfam" id="PF02608"/>
    </source>
</evidence>
<organism evidence="9 10">
    <name type="scientific">Rubrivivax rivuli</name>
    <dbReference type="NCBI Taxonomy" id="1862385"/>
    <lineage>
        <taxon>Bacteria</taxon>
        <taxon>Pseudomonadati</taxon>
        <taxon>Pseudomonadota</taxon>
        <taxon>Betaproteobacteria</taxon>
        <taxon>Burkholderiales</taxon>
        <taxon>Sphaerotilaceae</taxon>
        <taxon>Rubrivivax</taxon>
    </lineage>
</organism>
<evidence type="ECO:0000256" key="1">
    <source>
        <dbReference type="ARBA" id="ARBA00004193"/>
    </source>
</evidence>
<evidence type="ECO:0000256" key="5">
    <source>
        <dbReference type="ARBA" id="ARBA00023136"/>
    </source>
</evidence>
<dbReference type="OrthoDB" id="9784230at2"/>
<evidence type="ECO:0000256" key="6">
    <source>
        <dbReference type="ARBA" id="ARBA00023288"/>
    </source>
</evidence>
<proteinExistence type="inferred from homology"/>
<evidence type="ECO:0000256" key="4">
    <source>
        <dbReference type="ARBA" id="ARBA00022729"/>
    </source>
</evidence>
<dbReference type="InterPro" id="IPR050957">
    <property type="entry name" value="BMP_lipoprotein"/>
</dbReference>
<dbReference type="Gene3D" id="3.40.50.2300">
    <property type="match status" value="2"/>
</dbReference>
<keyword evidence="5" id="KW-0472">Membrane</keyword>
<comment type="similarity">
    <text evidence="2">Belongs to the BMP lipoprotein family.</text>
</comment>
<comment type="caution">
    <text evidence="9">The sequence shown here is derived from an EMBL/GenBank/DDBJ whole genome shotgun (WGS) entry which is preliminary data.</text>
</comment>
<feature type="signal peptide" evidence="7">
    <location>
        <begin position="1"/>
        <end position="34"/>
    </location>
</feature>
<comment type="subcellular location">
    <subcellularLocation>
        <location evidence="1">Cell membrane</location>
        <topology evidence="1">Lipid-anchor</topology>
    </subcellularLocation>
</comment>
<dbReference type="GO" id="GO:0005886">
    <property type="term" value="C:plasma membrane"/>
    <property type="evidence" value="ECO:0007669"/>
    <property type="project" value="UniProtKB-SubCell"/>
</dbReference>
<reference evidence="9 10" key="1">
    <citation type="submission" date="2019-01" db="EMBL/GenBank/DDBJ databases">
        <authorList>
            <person name="Chen W.-M."/>
        </authorList>
    </citation>
    <scope>NUCLEOTIDE SEQUENCE [LARGE SCALE GENOMIC DNA]</scope>
    <source>
        <strain evidence="9 10">KYPY4</strain>
    </source>
</reference>
<dbReference type="SUPFAM" id="SSF53822">
    <property type="entry name" value="Periplasmic binding protein-like I"/>
    <property type="match status" value="1"/>
</dbReference>
<dbReference type="PANTHER" id="PTHR34296">
    <property type="entry name" value="TRANSCRIPTIONAL ACTIVATOR PROTEIN MED"/>
    <property type="match status" value="1"/>
</dbReference>
<feature type="chain" id="PRO_5019232495" evidence="7">
    <location>
        <begin position="35"/>
        <end position="335"/>
    </location>
</feature>
<feature type="domain" description="ABC transporter substrate-binding protein PnrA-like" evidence="8">
    <location>
        <begin position="39"/>
        <end position="325"/>
    </location>
</feature>
<sequence length="335" mass="35723">MFRPTLKLTAPSALTLAFTLAAGLVGHGAALAQAQPAVIYDMGGKFDKSFNQAGYEGAERWKKETGKTYIEFEVSNPAQREQAQRRMAQRGADPIVGIGFSQGSSMEKVAKDFPKLKFAVIDAVVKLPNVQSILFKEQEGSFLVGMMAAMASKTGKVGFVGGMDIPLIRRFQCGFEQGAKYANPKVETLANMTGTTPTAWNDPARGAELAKAQFAAGVDVVFAAAGGTGLGVYQSAKDNKKLAIGVDSNQNHLHPGTMLTSMVKRVDVAVYTAFKGVTPGITNLGLKEGGVDIALDEHNAKLVTPEMKKRVDAARADIISGKIKVIDYMVNNTCK</sequence>
<evidence type="ECO:0000313" key="9">
    <source>
        <dbReference type="EMBL" id="RVU49214.1"/>
    </source>
</evidence>
<dbReference type="Pfam" id="PF02608">
    <property type="entry name" value="Bmp"/>
    <property type="match status" value="1"/>
</dbReference>
<dbReference type="CDD" id="cd06354">
    <property type="entry name" value="PBP1_PrnA-like"/>
    <property type="match status" value="1"/>
</dbReference>
<evidence type="ECO:0000313" key="10">
    <source>
        <dbReference type="Proteomes" id="UP000285575"/>
    </source>
</evidence>
<dbReference type="RefSeq" id="WP_128226851.1">
    <property type="nucleotide sequence ID" value="NZ_SACR01000001.1"/>
</dbReference>
<evidence type="ECO:0000256" key="2">
    <source>
        <dbReference type="ARBA" id="ARBA00008610"/>
    </source>
</evidence>
<keyword evidence="6" id="KW-0449">Lipoprotein</keyword>
<dbReference type="InterPro" id="IPR028082">
    <property type="entry name" value="Peripla_BP_I"/>
</dbReference>
<gene>
    <name evidence="9" type="ORF">EOE66_01115</name>
</gene>
<name>A0A437RQY8_9BURK</name>
<keyword evidence="3" id="KW-1003">Cell membrane</keyword>
<dbReference type="Proteomes" id="UP000285575">
    <property type="component" value="Unassembled WGS sequence"/>
</dbReference>
<dbReference type="InterPro" id="IPR003760">
    <property type="entry name" value="PnrA-like"/>
</dbReference>
<accession>A0A437RQY8</accession>
<dbReference type="AlphaFoldDB" id="A0A437RQY8"/>
<keyword evidence="4 7" id="KW-0732">Signal</keyword>
<dbReference type="EMBL" id="SACR01000001">
    <property type="protein sequence ID" value="RVU49214.1"/>
    <property type="molecule type" value="Genomic_DNA"/>
</dbReference>
<dbReference type="PANTHER" id="PTHR34296:SF2">
    <property type="entry name" value="ABC TRANSPORTER GUANOSINE-BINDING PROTEIN NUPN"/>
    <property type="match status" value="1"/>
</dbReference>
<evidence type="ECO:0000256" key="3">
    <source>
        <dbReference type="ARBA" id="ARBA00022475"/>
    </source>
</evidence>
<evidence type="ECO:0000256" key="7">
    <source>
        <dbReference type="SAM" id="SignalP"/>
    </source>
</evidence>